<feature type="non-terminal residue" evidence="1">
    <location>
        <position position="1"/>
    </location>
</feature>
<name>X1N0B6_9ZZZZ</name>
<dbReference type="EMBL" id="BARV01026092">
    <property type="protein sequence ID" value="GAI36983.1"/>
    <property type="molecule type" value="Genomic_DNA"/>
</dbReference>
<sequence length="122" mass="14006">FLVADALDDLDEFTGAFEFAYDWSLLHHVFPDNRKQYVETVHRVLASGGKYFSVCFSEQNAAFGGSGKVRRTPLGTVLYFSSEEELRELFEPYFVVRTLKTAAVEGKREPHLMNVAFMERKE</sequence>
<dbReference type="InterPro" id="IPR029063">
    <property type="entry name" value="SAM-dependent_MTases_sf"/>
</dbReference>
<evidence type="ECO:0000313" key="1">
    <source>
        <dbReference type="EMBL" id="GAI36983.1"/>
    </source>
</evidence>
<reference evidence="1" key="1">
    <citation type="journal article" date="2014" name="Front. Microbiol.">
        <title>High frequency of phylogenetically diverse reductive dehalogenase-homologous genes in deep subseafloor sedimentary metagenomes.</title>
        <authorList>
            <person name="Kawai M."/>
            <person name="Futagami T."/>
            <person name="Toyoda A."/>
            <person name="Takaki Y."/>
            <person name="Nishi S."/>
            <person name="Hori S."/>
            <person name="Arai W."/>
            <person name="Tsubouchi T."/>
            <person name="Morono Y."/>
            <person name="Uchiyama I."/>
            <person name="Ito T."/>
            <person name="Fujiyama A."/>
            <person name="Inagaki F."/>
            <person name="Takami H."/>
        </authorList>
    </citation>
    <scope>NUCLEOTIDE SEQUENCE</scope>
    <source>
        <strain evidence="1">Expedition CK06-06</strain>
    </source>
</reference>
<gene>
    <name evidence="1" type="ORF">S06H3_42226</name>
</gene>
<proteinExistence type="predicted"/>
<comment type="caution">
    <text evidence="1">The sequence shown here is derived from an EMBL/GenBank/DDBJ whole genome shotgun (WGS) entry which is preliminary data.</text>
</comment>
<evidence type="ECO:0008006" key="2">
    <source>
        <dbReference type="Google" id="ProtNLM"/>
    </source>
</evidence>
<dbReference type="SUPFAM" id="SSF53335">
    <property type="entry name" value="S-adenosyl-L-methionine-dependent methyltransferases"/>
    <property type="match status" value="1"/>
</dbReference>
<dbReference type="AlphaFoldDB" id="X1N0B6"/>
<accession>X1N0B6</accession>
<protein>
    <recommendedName>
        <fullName evidence="2">Methyltransferase type 11 domain-containing protein</fullName>
    </recommendedName>
</protein>
<organism evidence="1">
    <name type="scientific">marine sediment metagenome</name>
    <dbReference type="NCBI Taxonomy" id="412755"/>
    <lineage>
        <taxon>unclassified sequences</taxon>
        <taxon>metagenomes</taxon>
        <taxon>ecological metagenomes</taxon>
    </lineage>
</organism>
<dbReference type="Gene3D" id="3.40.50.150">
    <property type="entry name" value="Vaccinia Virus protein VP39"/>
    <property type="match status" value="1"/>
</dbReference>